<reference evidence="3" key="1">
    <citation type="journal article" date="2021" name="Genome Biol. Evol.">
        <title>The assembled and annotated genome of the fairy-ring fungus Marasmius oreades.</title>
        <authorList>
            <person name="Hiltunen M."/>
            <person name="Ament-Velasquez S.L."/>
            <person name="Johannesson H."/>
        </authorList>
    </citation>
    <scope>NUCLEOTIDE SEQUENCE</scope>
    <source>
        <strain evidence="3">03SP1</strain>
    </source>
</reference>
<feature type="domain" description="GH16" evidence="2">
    <location>
        <begin position="84"/>
        <end position="288"/>
    </location>
</feature>
<dbReference type="GO" id="GO:0004553">
    <property type="term" value="F:hydrolase activity, hydrolyzing O-glycosyl compounds"/>
    <property type="evidence" value="ECO:0007669"/>
    <property type="project" value="InterPro"/>
</dbReference>
<evidence type="ECO:0000313" key="4">
    <source>
        <dbReference type="Proteomes" id="UP001049176"/>
    </source>
</evidence>
<dbReference type="GeneID" id="66081541"/>
<protein>
    <recommendedName>
        <fullName evidence="2">GH16 domain-containing protein</fullName>
    </recommendedName>
</protein>
<accession>A0A9P7RS66</accession>
<dbReference type="EMBL" id="CM032188">
    <property type="protein sequence ID" value="KAG7088477.1"/>
    <property type="molecule type" value="Genomic_DNA"/>
</dbReference>
<dbReference type="InterPro" id="IPR000757">
    <property type="entry name" value="Beta-glucanase-like"/>
</dbReference>
<dbReference type="InterPro" id="IPR013320">
    <property type="entry name" value="ConA-like_dom_sf"/>
</dbReference>
<proteinExistence type="predicted"/>
<keyword evidence="4" id="KW-1185">Reference proteome</keyword>
<dbReference type="SUPFAM" id="SSF49899">
    <property type="entry name" value="Concanavalin A-like lectins/glucanases"/>
    <property type="match status" value="1"/>
</dbReference>
<evidence type="ECO:0000313" key="3">
    <source>
        <dbReference type="EMBL" id="KAG7088477.1"/>
    </source>
</evidence>
<feature type="chain" id="PRO_5040460747" description="GH16 domain-containing protein" evidence="1">
    <location>
        <begin position="50"/>
        <end position="309"/>
    </location>
</feature>
<dbReference type="CDD" id="cd00413">
    <property type="entry name" value="Glyco_hydrolase_16"/>
    <property type="match status" value="1"/>
</dbReference>
<dbReference type="RefSeq" id="XP_043004948.1">
    <property type="nucleotide sequence ID" value="XM_043157581.1"/>
</dbReference>
<dbReference type="Proteomes" id="UP001049176">
    <property type="component" value="Chromosome 8"/>
</dbReference>
<dbReference type="KEGG" id="more:E1B28_012466"/>
<comment type="caution">
    <text evidence="3">The sequence shown here is derived from an EMBL/GenBank/DDBJ whole genome shotgun (WGS) entry which is preliminary data.</text>
</comment>
<name>A0A9P7RS66_9AGAR</name>
<evidence type="ECO:0000259" key="2">
    <source>
        <dbReference type="PROSITE" id="PS51762"/>
    </source>
</evidence>
<organism evidence="3 4">
    <name type="scientific">Marasmius oreades</name>
    <name type="common">fairy-ring Marasmius</name>
    <dbReference type="NCBI Taxonomy" id="181124"/>
    <lineage>
        <taxon>Eukaryota</taxon>
        <taxon>Fungi</taxon>
        <taxon>Dikarya</taxon>
        <taxon>Basidiomycota</taxon>
        <taxon>Agaricomycotina</taxon>
        <taxon>Agaricomycetes</taxon>
        <taxon>Agaricomycetidae</taxon>
        <taxon>Agaricales</taxon>
        <taxon>Marasmiineae</taxon>
        <taxon>Marasmiaceae</taxon>
        <taxon>Marasmius</taxon>
    </lineage>
</organism>
<dbReference type="OrthoDB" id="25131at2759"/>
<dbReference type="Pfam" id="PF00722">
    <property type="entry name" value="Glyco_hydro_16"/>
    <property type="match status" value="1"/>
</dbReference>
<dbReference type="Gene3D" id="2.60.120.200">
    <property type="match status" value="1"/>
</dbReference>
<evidence type="ECO:0000256" key="1">
    <source>
        <dbReference type="SAM" id="SignalP"/>
    </source>
</evidence>
<sequence length="309" mass="33099">MVSWPAICGINIPKTTSPARRQGPDLSLPMLIITLLTLLLALAPGVTHAQTCKCGYKDSSGSVWREAIISTFTQAGGALAALNTDWIISTDTLSQSSPATANVKYITANVMEFNDALGLKASAYDNSGSVKCAEIFTKRSDIKYGSFRMQAQIPSIPGAVFGFFTYINDAQEQDIEFLSAETDYYQRVHYTNQPGSTSGAALNVVIPGADFTTFGTHQIDWLPSKTVYSYAGSGLTSTKSITKNVPTTPSEFVLNVWSNGDPNWSRGPPIADAIATVQWVHLYFNSTTLSEAAFNSVCAAAGHPAPCNV</sequence>
<keyword evidence="1" id="KW-0732">Signal</keyword>
<dbReference type="AlphaFoldDB" id="A0A9P7RS66"/>
<dbReference type="PANTHER" id="PTHR38121">
    <property type="entry name" value="GH16 DOMAIN-CONTAINING PROTEIN"/>
    <property type="match status" value="1"/>
</dbReference>
<gene>
    <name evidence="3" type="ORF">E1B28_012466</name>
</gene>
<feature type="signal peptide" evidence="1">
    <location>
        <begin position="1"/>
        <end position="49"/>
    </location>
</feature>
<dbReference type="PROSITE" id="PS51762">
    <property type="entry name" value="GH16_2"/>
    <property type="match status" value="1"/>
</dbReference>
<dbReference type="PANTHER" id="PTHR38121:SF2">
    <property type="entry name" value="ACYLTRANSFERASE 3 DOMAIN-CONTAINING PROTEIN"/>
    <property type="match status" value="1"/>
</dbReference>
<dbReference type="GO" id="GO:0005975">
    <property type="term" value="P:carbohydrate metabolic process"/>
    <property type="evidence" value="ECO:0007669"/>
    <property type="project" value="InterPro"/>
</dbReference>